<accession>A0A6J5KNI2</accession>
<gene>
    <name evidence="1" type="ORF">UFOVP40_35</name>
</gene>
<evidence type="ECO:0000313" key="1">
    <source>
        <dbReference type="EMBL" id="CAB4123381.1"/>
    </source>
</evidence>
<reference evidence="1" key="1">
    <citation type="submission" date="2020-04" db="EMBL/GenBank/DDBJ databases">
        <authorList>
            <person name="Chiriac C."/>
            <person name="Salcher M."/>
            <person name="Ghai R."/>
            <person name="Kavagutti S V."/>
        </authorList>
    </citation>
    <scope>NUCLEOTIDE SEQUENCE</scope>
</reference>
<name>A0A6J5KNI2_9CAUD</name>
<sequence length="107" mass="10773">MSAGTPFKPKRGANNKVTATTSSQTITVGAGERSVRVINAGTIVGYFVCYKASDGAIAASAAHTPIAVAGAAGSVLVIEKQLDDDTIAFIADSTTTIMHFQVGEGGA</sequence>
<protein>
    <submittedName>
        <fullName evidence="1">Uncharacterized protein</fullName>
    </submittedName>
</protein>
<proteinExistence type="predicted"/>
<organism evidence="1">
    <name type="scientific">uncultured Caudovirales phage</name>
    <dbReference type="NCBI Taxonomy" id="2100421"/>
    <lineage>
        <taxon>Viruses</taxon>
        <taxon>Duplodnaviria</taxon>
        <taxon>Heunggongvirae</taxon>
        <taxon>Uroviricota</taxon>
        <taxon>Caudoviricetes</taxon>
        <taxon>Peduoviridae</taxon>
        <taxon>Maltschvirus</taxon>
        <taxon>Maltschvirus maltsch</taxon>
    </lineage>
</organism>
<dbReference type="EMBL" id="LR796170">
    <property type="protein sequence ID" value="CAB4123381.1"/>
    <property type="molecule type" value="Genomic_DNA"/>
</dbReference>